<keyword evidence="3" id="KW-0597">Phosphoprotein</keyword>
<dbReference type="CDD" id="cd00075">
    <property type="entry name" value="HATPase"/>
    <property type="match status" value="1"/>
</dbReference>
<dbReference type="SUPFAM" id="SSF47384">
    <property type="entry name" value="Homodimeric domain of signal transducing histidine kinase"/>
    <property type="match status" value="1"/>
</dbReference>
<dbReference type="InterPro" id="IPR004358">
    <property type="entry name" value="Sig_transdc_His_kin-like_C"/>
</dbReference>
<dbReference type="EMBL" id="LBFC01000022">
    <property type="protein sequence ID" value="ONN26783.1"/>
    <property type="molecule type" value="Genomic_DNA"/>
</dbReference>
<dbReference type="RefSeq" id="WP_077198645.1">
    <property type="nucleotide sequence ID" value="NZ_LBFC01000022.1"/>
</dbReference>
<dbReference type="SMART" id="SM00387">
    <property type="entry name" value="HATPase_c"/>
    <property type="match status" value="1"/>
</dbReference>
<dbReference type="Pfam" id="PF00512">
    <property type="entry name" value="HisKA"/>
    <property type="match status" value="1"/>
</dbReference>
<dbReference type="EC" id="2.7.13.3" evidence="2"/>
<dbReference type="GO" id="GO:0016301">
    <property type="term" value="F:kinase activity"/>
    <property type="evidence" value="ECO:0007669"/>
    <property type="project" value="UniProtKB-KW"/>
</dbReference>
<evidence type="ECO:0000256" key="2">
    <source>
        <dbReference type="ARBA" id="ARBA00012438"/>
    </source>
</evidence>
<dbReference type="Gene3D" id="3.30.565.10">
    <property type="entry name" value="Histidine kinase-like ATPase, C-terminal domain"/>
    <property type="match status" value="1"/>
</dbReference>
<evidence type="ECO:0000256" key="1">
    <source>
        <dbReference type="ARBA" id="ARBA00000085"/>
    </source>
</evidence>
<proteinExistence type="predicted"/>
<gene>
    <name evidence="7" type="ORF">XJ44_07935</name>
</gene>
<dbReference type="PANTHER" id="PTHR43047">
    <property type="entry name" value="TWO-COMPONENT HISTIDINE PROTEIN KINASE"/>
    <property type="match status" value="1"/>
</dbReference>
<protein>
    <recommendedName>
        <fullName evidence="2">histidine kinase</fullName>
        <ecNumber evidence="2">2.7.13.3</ecNumber>
    </recommendedName>
</protein>
<dbReference type="Gene3D" id="1.10.287.130">
    <property type="match status" value="1"/>
</dbReference>
<dbReference type="PANTHER" id="PTHR43047:SF72">
    <property type="entry name" value="OSMOSENSING HISTIDINE PROTEIN KINASE SLN1"/>
    <property type="match status" value="1"/>
</dbReference>
<dbReference type="InterPro" id="IPR003661">
    <property type="entry name" value="HisK_dim/P_dom"/>
</dbReference>
<dbReference type="Pfam" id="PF02518">
    <property type="entry name" value="HATPase_c"/>
    <property type="match status" value="1"/>
</dbReference>
<keyword evidence="8" id="KW-1185">Reference proteome</keyword>
<feature type="domain" description="Histidine kinase" evidence="6">
    <location>
        <begin position="246"/>
        <end position="464"/>
    </location>
</feature>
<dbReference type="PRINTS" id="PR00344">
    <property type="entry name" value="BCTRLSENSOR"/>
</dbReference>
<dbReference type="SUPFAM" id="SSF55874">
    <property type="entry name" value="ATPase domain of HSP90 chaperone/DNA topoisomerase II/histidine kinase"/>
    <property type="match status" value="1"/>
</dbReference>
<dbReference type="InterPro" id="IPR036890">
    <property type="entry name" value="HATPase_C_sf"/>
</dbReference>
<organism evidence="7 8">
    <name type="scientific">Thermosipho affectus</name>
    <dbReference type="NCBI Taxonomy" id="660294"/>
    <lineage>
        <taxon>Bacteria</taxon>
        <taxon>Thermotogati</taxon>
        <taxon>Thermotogota</taxon>
        <taxon>Thermotogae</taxon>
        <taxon>Thermotogales</taxon>
        <taxon>Fervidobacteriaceae</taxon>
        <taxon>Thermosipho</taxon>
    </lineage>
</organism>
<evidence type="ECO:0000256" key="3">
    <source>
        <dbReference type="ARBA" id="ARBA00022553"/>
    </source>
</evidence>
<evidence type="ECO:0000313" key="7">
    <source>
        <dbReference type="EMBL" id="ONN26783.1"/>
    </source>
</evidence>
<comment type="caution">
    <text evidence="7">The sequence shown here is derived from an EMBL/GenBank/DDBJ whole genome shotgun (WGS) entry which is preliminary data.</text>
</comment>
<evidence type="ECO:0000256" key="4">
    <source>
        <dbReference type="ARBA" id="ARBA00022679"/>
    </source>
</evidence>
<comment type="catalytic activity">
    <reaction evidence="1">
        <text>ATP + protein L-histidine = ADP + protein N-phospho-L-histidine.</text>
        <dbReference type="EC" id="2.7.13.3"/>
    </reaction>
</comment>
<dbReference type="InterPro" id="IPR003594">
    <property type="entry name" value="HATPase_dom"/>
</dbReference>
<dbReference type="SMART" id="SM00388">
    <property type="entry name" value="HisKA"/>
    <property type="match status" value="1"/>
</dbReference>
<dbReference type="InterPro" id="IPR005467">
    <property type="entry name" value="His_kinase_dom"/>
</dbReference>
<keyword evidence="4" id="KW-0808">Transferase</keyword>
<sequence>MNIDTLFSSFIHEIGKAKTEEEVYRTLLKSLKAMLKYNGALVLKQNEVVFFDPEVFDISKYSDYMAWIEERLLPSFFLESDEFIGIIPIVKQGKMLGSIIVRTNKEPNNELMVFLQIFSFLTGITLENLVLIEKIKNSEKFMFEVLNSISEGIFVLDEKGELEFSNKLGKEIIEKYDIKDYFKFLILDDANIHSKEFGENYFTIVKTKFDFLGSTKYIITFNNVTYEMELEKLKQLDKMKTEFVANISHELRTPLSAVKAYTETLLNMEVDPESQKEFLSIIYEQSERLEALLNDLLDFTLIESGTMELEYSEFNICEVLQSVLEKVSPFAEKFRVKLEHSCSEVTVFADRKRIFQVVYNLLDNAIKFNDKEKDERFAKVNIKNEDNELIIEVEDNGIGISKEEKNKIFEKFYKGDRSLTYEVSGTGLGLAIVKEIVRLHRGNIDVESEVKKGTRFIVRIPLGK</sequence>
<accession>A0ABX3IHI5</accession>
<evidence type="ECO:0000313" key="8">
    <source>
        <dbReference type="Proteomes" id="UP000242616"/>
    </source>
</evidence>
<name>A0ABX3IHI5_9BACT</name>
<keyword evidence="5 7" id="KW-0418">Kinase</keyword>
<dbReference type="PROSITE" id="PS50109">
    <property type="entry name" value="HIS_KIN"/>
    <property type="match status" value="1"/>
</dbReference>
<reference evidence="7 8" key="1">
    <citation type="submission" date="2015-06" db="EMBL/GenBank/DDBJ databases">
        <title>Genome sequencing of Thermotogales isolates from hydrothermal vents.</title>
        <authorList>
            <person name="Haverkamp T.H."/>
            <person name="Kublanov I.V."/>
            <person name="Nesbo C.L."/>
        </authorList>
    </citation>
    <scope>NUCLEOTIDE SEQUENCE [LARGE SCALE GENOMIC DNA]</scope>
    <source>
        <strain evidence="8">ik275mar</strain>
    </source>
</reference>
<evidence type="ECO:0000256" key="5">
    <source>
        <dbReference type="ARBA" id="ARBA00022777"/>
    </source>
</evidence>
<dbReference type="CDD" id="cd00082">
    <property type="entry name" value="HisKA"/>
    <property type="match status" value="1"/>
</dbReference>
<dbReference type="InterPro" id="IPR036097">
    <property type="entry name" value="HisK_dim/P_sf"/>
</dbReference>
<dbReference type="Proteomes" id="UP000242616">
    <property type="component" value="Unassembled WGS sequence"/>
</dbReference>
<evidence type="ECO:0000259" key="6">
    <source>
        <dbReference type="PROSITE" id="PS50109"/>
    </source>
</evidence>